<evidence type="ECO:0000259" key="5">
    <source>
        <dbReference type="PROSITE" id="PS50931"/>
    </source>
</evidence>
<dbReference type="Proteomes" id="UP001235343">
    <property type="component" value="Unassembled WGS sequence"/>
</dbReference>
<dbReference type="SUPFAM" id="SSF46785">
    <property type="entry name" value="Winged helix' DNA-binding domain"/>
    <property type="match status" value="1"/>
</dbReference>
<dbReference type="EMBL" id="JASTZU010000051">
    <property type="protein sequence ID" value="MDL4841986.1"/>
    <property type="molecule type" value="Genomic_DNA"/>
</dbReference>
<proteinExistence type="inferred from homology"/>
<dbReference type="InterPro" id="IPR005119">
    <property type="entry name" value="LysR_subst-bd"/>
</dbReference>
<reference evidence="6 7" key="1">
    <citation type="submission" date="2023-06" db="EMBL/GenBank/DDBJ databases">
        <title>Aquibacillus rhizosphaerae LR5S19.</title>
        <authorList>
            <person name="Sun J.-Q."/>
        </authorList>
    </citation>
    <scope>NUCLEOTIDE SEQUENCE [LARGE SCALE GENOMIC DNA]</scope>
    <source>
        <strain evidence="6 7">LR5S19</strain>
    </source>
</reference>
<comment type="similarity">
    <text evidence="1">Belongs to the LysR transcriptional regulatory family.</text>
</comment>
<organism evidence="6 7">
    <name type="scientific">Aquibacillus rhizosphaerae</name>
    <dbReference type="NCBI Taxonomy" id="3051431"/>
    <lineage>
        <taxon>Bacteria</taxon>
        <taxon>Bacillati</taxon>
        <taxon>Bacillota</taxon>
        <taxon>Bacilli</taxon>
        <taxon>Bacillales</taxon>
        <taxon>Bacillaceae</taxon>
        <taxon>Aquibacillus</taxon>
    </lineage>
</organism>
<dbReference type="CDD" id="cd05466">
    <property type="entry name" value="PBP2_LTTR_substrate"/>
    <property type="match status" value="1"/>
</dbReference>
<dbReference type="PANTHER" id="PTHR30346">
    <property type="entry name" value="TRANSCRIPTIONAL DUAL REGULATOR HCAR-RELATED"/>
    <property type="match status" value="1"/>
</dbReference>
<dbReference type="InterPro" id="IPR036390">
    <property type="entry name" value="WH_DNA-bd_sf"/>
</dbReference>
<evidence type="ECO:0000256" key="3">
    <source>
        <dbReference type="ARBA" id="ARBA00023125"/>
    </source>
</evidence>
<dbReference type="PANTHER" id="PTHR30346:SF28">
    <property type="entry name" value="HTH-TYPE TRANSCRIPTIONAL REGULATOR CYNR"/>
    <property type="match status" value="1"/>
</dbReference>
<evidence type="ECO:0000256" key="1">
    <source>
        <dbReference type="ARBA" id="ARBA00009437"/>
    </source>
</evidence>
<evidence type="ECO:0000256" key="2">
    <source>
        <dbReference type="ARBA" id="ARBA00023015"/>
    </source>
</evidence>
<dbReference type="InterPro" id="IPR000847">
    <property type="entry name" value="LysR_HTH_N"/>
</dbReference>
<dbReference type="RefSeq" id="WP_285933275.1">
    <property type="nucleotide sequence ID" value="NZ_JASTZU010000051.1"/>
</dbReference>
<protein>
    <submittedName>
        <fullName evidence="6">LysR family transcriptional regulator</fullName>
    </submittedName>
</protein>
<dbReference type="InterPro" id="IPR036388">
    <property type="entry name" value="WH-like_DNA-bd_sf"/>
</dbReference>
<keyword evidence="2" id="KW-0805">Transcription regulation</keyword>
<dbReference type="Pfam" id="PF03466">
    <property type="entry name" value="LysR_substrate"/>
    <property type="match status" value="1"/>
</dbReference>
<dbReference type="Pfam" id="PF00126">
    <property type="entry name" value="HTH_1"/>
    <property type="match status" value="1"/>
</dbReference>
<name>A0ABT7LBQ6_9BACI</name>
<keyword evidence="7" id="KW-1185">Reference proteome</keyword>
<accession>A0ABT7LBQ6</accession>
<keyword evidence="4" id="KW-0804">Transcription</keyword>
<comment type="caution">
    <text evidence="6">The sequence shown here is derived from an EMBL/GenBank/DDBJ whole genome shotgun (WGS) entry which is preliminary data.</text>
</comment>
<dbReference type="Gene3D" id="1.10.10.10">
    <property type="entry name" value="Winged helix-like DNA-binding domain superfamily/Winged helix DNA-binding domain"/>
    <property type="match status" value="1"/>
</dbReference>
<sequence length="293" mass="33289">MNIEALQHFNKVYQMNSINSAAKELFITPQGLSKTIKQLELEFETELFDRGPRGMEATEAGELLYARSQHIVYLMEDLKKEISIISGRRGTLNVVVTFSSTAAIPVEFLYEFSKSYPDIQVKIKELPDESNLNQLFQEEVDVGLVTDYEDIENCESELIALGEAVVVVSKEHRLAKKDQISVEDLKGEPIVVKSVGKGKEHSFVDKCLEQGFTPNVVHEFGSIITAHRLCELNGFVAISIDFVEDELKERNLKIIKLKEKIPQNIYLVSRKRGIQSKAIMLFKSYIKDRTEKS</sequence>
<evidence type="ECO:0000256" key="4">
    <source>
        <dbReference type="ARBA" id="ARBA00023163"/>
    </source>
</evidence>
<dbReference type="PROSITE" id="PS50931">
    <property type="entry name" value="HTH_LYSR"/>
    <property type="match status" value="1"/>
</dbReference>
<evidence type="ECO:0000313" key="7">
    <source>
        <dbReference type="Proteomes" id="UP001235343"/>
    </source>
</evidence>
<evidence type="ECO:0000313" key="6">
    <source>
        <dbReference type="EMBL" id="MDL4841986.1"/>
    </source>
</evidence>
<dbReference type="SUPFAM" id="SSF53850">
    <property type="entry name" value="Periplasmic binding protein-like II"/>
    <property type="match status" value="1"/>
</dbReference>
<dbReference type="Gene3D" id="3.40.190.290">
    <property type="match status" value="1"/>
</dbReference>
<keyword evidence="3" id="KW-0238">DNA-binding</keyword>
<gene>
    <name evidence="6" type="ORF">QQS35_16230</name>
</gene>
<feature type="domain" description="HTH lysR-type" evidence="5">
    <location>
        <begin position="1"/>
        <end position="58"/>
    </location>
</feature>